<dbReference type="RefSeq" id="WP_323295778.1">
    <property type="nucleotide sequence ID" value="NZ_JAYFUM010000006.1"/>
</dbReference>
<protein>
    <recommendedName>
        <fullName evidence="3">Lipoprotein</fullName>
    </recommendedName>
</protein>
<sequence length="301" mass="34804">MKKLISLSITILTLSCSNDNHSKKVNNDPVQNSAKVTSNSTIDVLNQNVAYVGFIETFDFSNENEVYIGLYLLQDEISEDEYLKIEKLADSLIYEDDENSRYKFPENVSRKYFDLRGLSKLSIYDNQNRFVSHAEFLRVEFFNQSISSSFIAVYKADKKIKSGAMYGISNFTEAQKPINYAIREDTILTQKVLTKLKVAMPYYGLANNGKHIQYKNSDSTISVVNSDEFAYIVLSHSKEFKILYKSPDLENITDVLVVPQMNHKLPYLLTRNVKPETDVMWDKLLYYDGTKYIDTKRQRIE</sequence>
<evidence type="ECO:0008006" key="3">
    <source>
        <dbReference type="Google" id="ProtNLM"/>
    </source>
</evidence>
<dbReference type="Proteomes" id="UP001302949">
    <property type="component" value="Unassembled WGS sequence"/>
</dbReference>
<proteinExistence type="predicted"/>
<gene>
    <name evidence="1" type="ORF">VB248_05695</name>
</gene>
<dbReference type="PROSITE" id="PS51257">
    <property type="entry name" value="PROKAR_LIPOPROTEIN"/>
    <property type="match status" value="1"/>
</dbReference>
<evidence type="ECO:0000313" key="2">
    <source>
        <dbReference type="Proteomes" id="UP001302949"/>
    </source>
</evidence>
<reference evidence="1 2" key="1">
    <citation type="submission" date="2023-12" db="EMBL/GenBank/DDBJ databases">
        <title>Novel species of the genus Arcicella isolated from rivers.</title>
        <authorList>
            <person name="Lu H."/>
        </authorList>
    </citation>
    <scope>NUCLEOTIDE SEQUENCE [LARGE SCALE GENOMIC DNA]</scope>
    <source>
        <strain evidence="1 2">KCTC 23307</strain>
    </source>
</reference>
<name>A0ABU5Q6Z4_9BACT</name>
<keyword evidence="2" id="KW-1185">Reference proteome</keyword>
<comment type="caution">
    <text evidence="1">The sequence shown here is derived from an EMBL/GenBank/DDBJ whole genome shotgun (WGS) entry which is preliminary data.</text>
</comment>
<organism evidence="1 2">
    <name type="scientific">Arcicella rigui</name>
    <dbReference type="NCBI Taxonomy" id="797020"/>
    <lineage>
        <taxon>Bacteria</taxon>
        <taxon>Pseudomonadati</taxon>
        <taxon>Bacteroidota</taxon>
        <taxon>Cytophagia</taxon>
        <taxon>Cytophagales</taxon>
        <taxon>Flectobacillaceae</taxon>
        <taxon>Arcicella</taxon>
    </lineage>
</organism>
<dbReference type="EMBL" id="JAYFUM010000006">
    <property type="protein sequence ID" value="MEA5138611.1"/>
    <property type="molecule type" value="Genomic_DNA"/>
</dbReference>
<accession>A0ABU5Q6Z4</accession>
<evidence type="ECO:0000313" key="1">
    <source>
        <dbReference type="EMBL" id="MEA5138611.1"/>
    </source>
</evidence>